<dbReference type="EC" id="2.1.1.163" evidence="5"/>
<dbReference type="GO" id="GO:0032259">
    <property type="term" value="P:methylation"/>
    <property type="evidence" value="ECO:0007669"/>
    <property type="project" value="UniProtKB-KW"/>
</dbReference>
<feature type="domain" description="Methyltransferase" evidence="4">
    <location>
        <begin position="114"/>
        <end position="210"/>
    </location>
</feature>
<feature type="region of interest" description="Disordered" evidence="2">
    <location>
        <begin position="28"/>
        <end position="68"/>
    </location>
</feature>
<evidence type="ECO:0000256" key="2">
    <source>
        <dbReference type="SAM" id="MobiDB-lite"/>
    </source>
</evidence>
<dbReference type="RefSeq" id="WP_083712896.1">
    <property type="nucleotide sequence ID" value="NZ_CP019082.1"/>
</dbReference>
<organism evidence="5 6">
    <name type="scientific">Paludisphaera borealis</name>
    <dbReference type="NCBI Taxonomy" id="1387353"/>
    <lineage>
        <taxon>Bacteria</taxon>
        <taxon>Pseudomonadati</taxon>
        <taxon>Planctomycetota</taxon>
        <taxon>Planctomycetia</taxon>
        <taxon>Isosphaerales</taxon>
        <taxon>Isosphaeraceae</taxon>
        <taxon>Paludisphaera</taxon>
    </lineage>
</organism>
<dbReference type="Pfam" id="PF13649">
    <property type="entry name" value="Methyltransf_25"/>
    <property type="match status" value="1"/>
</dbReference>
<accession>A0A1U7CPY8</accession>
<dbReference type="AlphaFoldDB" id="A0A1U7CPY8"/>
<sequence>MNQTLGTIGGLARVATLCLLTAAPVAWAQQPGPGTATPGAERPKAKAKPKADATQADPPKPKARRDRPGFYMGRRIADVMSWQGAEWLYRETRIEEEQPEAMLDALEIVPGSTVADVGTGAGYHSIRLARRVGDGGAVLATDVQPEMLELLRENARTAGIENIRPLLATQRDTKLPAGKVDLILMVDVYHEVSSPEVLLAGLHKALRPGGRLVLVEFRGEDPEVPIKPEHKMTLKQVRREVEPQGFRFQRSLEFLPWQHVIIFEKPKPDEKAEAPAETLKPEPAKP</sequence>
<evidence type="ECO:0000259" key="4">
    <source>
        <dbReference type="Pfam" id="PF13649"/>
    </source>
</evidence>
<evidence type="ECO:0000256" key="3">
    <source>
        <dbReference type="SAM" id="SignalP"/>
    </source>
</evidence>
<keyword evidence="5" id="KW-0489">Methyltransferase</keyword>
<dbReference type="OrthoDB" id="9784101at2"/>
<dbReference type="Proteomes" id="UP000186309">
    <property type="component" value="Chromosome"/>
</dbReference>
<evidence type="ECO:0000313" key="5">
    <source>
        <dbReference type="EMBL" id="APW60966.1"/>
    </source>
</evidence>
<dbReference type="InterPro" id="IPR041698">
    <property type="entry name" value="Methyltransf_25"/>
</dbReference>
<dbReference type="PANTHER" id="PTHR43861:SF3">
    <property type="entry name" value="PUTATIVE (AFU_ORTHOLOGUE AFUA_2G14390)-RELATED"/>
    <property type="match status" value="1"/>
</dbReference>
<keyword evidence="1 5" id="KW-0808">Transferase</keyword>
<dbReference type="CDD" id="cd02440">
    <property type="entry name" value="AdoMet_MTases"/>
    <property type="match status" value="1"/>
</dbReference>
<dbReference type="InterPro" id="IPR029063">
    <property type="entry name" value="SAM-dependent_MTases_sf"/>
</dbReference>
<keyword evidence="3" id="KW-0732">Signal</keyword>
<dbReference type="GO" id="GO:0043770">
    <property type="term" value="F:demethylmenaquinone methyltransferase activity"/>
    <property type="evidence" value="ECO:0007669"/>
    <property type="project" value="UniProtKB-EC"/>
</dbReference>
<evidence type="ECO:0000256" key="1">
    <source>
        <dbReference type="ARBA" id="ARBA00022679"/>
    </source>
</evidence>
<reference evidence="6" key="1">
    <citation type="submission" date="2016-12" db="EMBL/GenBank/DDBJ databases">
        <title>Comparative genomics of four Isosphaeraceae planctomycetes: a common pool of plasmids and glycoside hydrolase genes.</title>
        <authorList>
            <person name="Ivanova A."/>
        </authorList>
    </citation>
    <scope>NUCLEOTIDE SEQUENCE [LARGE SCALE GENOMIC DNA]</scope>
    <source>
        <strain evidence="6">PX4</strain>
    </source>
</reference>
<feature type="chain" id="PRO_5012075289" evidence="3">
    <location>
        <begin position="29"/>
        <end position="286"/>
    </location>
</feature>
<proteinExistence type="predicted"/>
<dbReference type="PANTHER" id="PTHR43861">
    <property type="entry name" value="TRANS-ACONITATE 2-METHYLTRANSFERASE-RELATED"/>
    <property type="match status" value="1"/>
</dbReference>
<evidence type="ECO:0000313" key="6">
    <source>
        <dbReference type="Proteomes" id="UP000186309"/>
    </source>
</evidence>
<dbReference type="SUPFAM" id="SSF53335">
    <property type="entry name" value="S-adenosyl-L-methionine-dependent methyltransferases"/>
    <property type="match status" value="1"/>
</dbReference>
<feature type="signal peptide" evidence="3">
    <location>
        <begin position="1"/>
        <end position="28"/>
    </location>
</feature>
<dbReference type="Gene3D" id="3.40.50.150">
    <property type="entry name" value="Vaccinia Virus protein VP39"/>
    <property type="match status" value="1"/>
</dbReference>
<gene>
    <name evidence="5" type="primary">ubiE_5</name>
    <name evidence="5" type="ORF">BSF38_02463</name>
</gene>
<feature type="region of interest" description="Disordered" evidence="2">
    <location>
        <begin position="266"/>
        <end position="286"/>
    </location>
</feature>
<protein>
    <submittedName>
        <fullName evidence="5">Ubiquinone/menaquinone biosynthesis C-methyltransferase UbiE</fullName>
        <ecNumber evidence="5">2.1.1.163</ecNumber>
    </submittedName>
</protein>
<keyword evidence="6" id="KW-1185">Reference proteome</keyword>
<name>A0A1U7CPY8_9BACT</name>
<dbReference type="KEGG" id="pbor:BSF38_02463"/>
<dbReference type="EMBL" id="CP019082">
    <property type="protein sequence ID" value="APW60966.1"/>
    <property type="molecule type" value="Genomic_DNA"/>
</dbReference>
<keyword evidence="5" id="KW-0830">Ubiquinone</keyword>